<dbReference type="PROSITE" id="PS51257">
    <property type="entry name" value="PROKAR_LIPOPROTEIN"/>
    <property type="match status" value="1"/>
</dbReference>
<organism evidence="2 3">
    <name type="scientific">Brevibacillus aydinogluensis</name>
    <dbReference type="NCBI Taxonomy" id="927786"/>
    <lineage>
        <taxon>Bacteria</taxon>
        <taxon>Bacillati</taxon>
        <taxon>Bacillota</taxon>
        <taxon>Bacilli</taxon>
        <taxon>Bacillales</taxon>
        <taxon>Paenibacillaceae</taxon>
        <taxon>Brevibacillus</taxon>
    </lineage>
</organism>
<evidence type="ECO:0000313" key="3">
    <source>
        <dbReference type="Proteomes" id="UP001189619"/>
    </source>
</evidence>
<reference evidence="2" key="1">
    <citation type="submission" date="2023-07" db="EMBL/GenBank/DDBJ databases">
        <authorList>
            <person name="Ivanov I."/>
            <person name="Teneva D."/>
            <person name="Stoikov I."/>
        </authorList>
    </citation>
    <scope>NUCLEOTIDE SEQUENCE</scope>
    <source>
        <strain evidence="2">4475</strain>
    </source>
</reference>
<keyword evidence="1" id="KW-0732">Signal</keyword>
<sequence>MRRVPLAVMLTLAAILLSSCADNSPSPDTENTAHEAASWPYPFVVVENRVYVIKNDENNDELVAKEKIGEQIGIVQEKYEYPRDVEPSSLIIHSNYLEEGTKLFTIKDVDPSVQIAFEKSEGVFVKATEKSAVPKTNE</sequence>
<dbReference type="KEGG" id="bayd:BSPP4475_08675"/>
<dbReference type="EMBL" id="OY569118">
    <property type="protein sequence ID" value="CAJ1002388.1"/>
    <property type="molecule type" value="Genomic_DNA"/>
</dbReference>
<name>A0AA48M6Z6_9BACL</name>
<keyword evidence="3" id="KW-1185">Reference proteome</keyword>
<dbReference type="AlphaFoldDB" id="A0AA48M6Z6"/>
<gene>
    <name evidence="2" type="ORF">BSPP4475_08675</name>
</gene>
<feature type="signal peptide" evidence="1">
    <location>
        <begin position="1"/>
        <end position="21"/>
    </location>
</feature>
<evidence type="ECO:0000313" key="2">
    <source>
        <dbReference type="EMBL" id="CAJ1002388.1"/>
    </source>
</evidence>
<feature type="chain" id="PRO_5041357851" evidence="1">
    <location>
        <begin position="22"/>
        <end position="138"/>
    </location>
</feature>
<evidence type="ECO:0000256" key="1">
    <source>
        <dbReference type="SAM" id="SignalP"/>
    </source>
</evidence>
<proteinExistence type="predicted"/>
<keyword evidence="2" id="KW-0449">Lipoprotein</keyword>
<dbReference type="Proteomes" id="UP001189619">
    <property type="component" value="Chromosome"/>
</dbReference>
<accession>A0AA48M6Z6</accession>
<dbReference type="RefSeq" id="WP_171564601.1">
    <property type="nucleotide sequence ID" value="NZ_JAUSVZ010000003.1"/>
</dbReference>
<protein>
    <submittedName>
        <fullName evidence="2">Lipoprotein</fullName>
    </submittedName>
</protein>